<name>A0ABN9UE53_9DINO</name>
<dbReference type="PANTHER" id="PTHR46313:SF3">
    <property type="entry name" value="PROLYCOPENE ISOMERASE, CHLOROPLASTIC"/>
    <property type="match status" value="1"/>
</dbReference>
<reference evidence="2" key="1">
    <citation type="submission" date="2023-10" db="EMBL/GenBank/DDBJ databases">
        <authorList>
            <person name="Chen Y."/>
            <person name="Shah S."/>
            <person name="Dougan E. K."/>
            <person name="Thang M."/>
            <person name="Chan C."/>
        </authorList>
    </citation>
    <scope>NUCLEOTIDE SEQUENCE [LARGE SCALE GENOMIC DNA]</scope>
</reference>
<organism evidence="2 3">
    <name type="scientific">Prorocentrum cordatum</name>
    <dbReference type="NCBI Taxonomy" id="2364126"/>
    <lineage>
        <taxon>Eukaryota</taxon>
        <taxon>Sar</taxon>
        <taxon>Alveolata</taxon>
        <taxon>Dinophyceae</taxon>
        <taxon>Prorocentrales</taxon>
        <taxon>Prorocentraceae</taxon>
        <taxon>Prorocentrum</taxon>
    </lineage>
</organism>
<proteinExistence type="predicted"/>
<evidence type="ECO:0000256" key="1">
    <source>
        <dbReference type="SAM" id="MobiDB-lite"/>
    </source>
</evidence>
<keyword evidence="3" id="KW-1185">Reference proteome</keyword>
<dbReference type="Proteomes" id="UP001189429">
    <property type="component" value="Unassembled WGS sequence"/>
</dbReference>
<comment type="caution">
    <text evidence="2">The sequence shown here is derived from an EMBL/GenBank/DDBJ whole genome shotgun (WGS) entry which is preliminary data.</text>
</comment>
<protein>
    <submittedName>
        <fullName evidence="2">Uncharacterized protein</fullName>
    </submittedName>
</protein>
<dbReference type="EMBL" id="CAUYUJ010015757">
    <property type="protein sequence ID" value="CAK0857789.1"/>
    <property type="molecule type" value="Genomic_DNA"/>
</dbReference>
<feature type="region of interest" description="Disordered" evidence="1">
    <location>
        <begin position="53"/>
        <end position="98"/>
    </location>
</feature>
<dbReference type="InterPro" id="IPR045892">
    <property type="entry name" value="CrtISO-like"/>
</dbReference>
<accession>A0ABN9UE53</accession>
<dbReference type="PANTHER" id="PTHR46313">
    <property type="match status" value="1"/>
</dbReference>
<evidence type="ECO:0000313" key="3">
    <source>
        <dbReference type="Proteomes" id="UP001189429"/>
    </source>
</evidence>
<evidence type="ECO:0000313" key="2">
    <source>
        <dbReference type="EMBL" id="CAK0857789.1"/>
    </source>
</evidence>
<gene>
    <name evidence="2" type="ORF">PCOR1329_LOCUS47768</name>
</gene>
<sequence length="389" mass="41901">MPAAPLLRRAAAAGAPRAAGASPLPDGASLRGGLSPAVGSAGEHESDVVVIGSGHGGLAQRGRSRRRRQVGDRAGVPLPRGGCRPHVQGEGQGRGRRVPSVCWGRRRQQERSSSPVKHIYQILGEEPEWIKYDRWNAFIPEGEANAEIGYDEFVSELLPRFGGPDAPAQWRRLMTNIMPLADAIVNGPPPSFVREDAGVLVTLGRYFPKLKMAVLVLPVGGAVVGQPVTNTLWSGSKDPDNRSEYFISAGNEREYKESTYHVHARCGSECGSGCLLFRWIDGWAVHVVEVLESCLHPLLVRVSFIVTVTTTRAKRTTRRDDPEGCGPPSPGLASVHSFRWVTTWVVTSGSLSTIAIVNRSASSAIDLSWATNNCAMARWAPLGRAPALA</sequence>